<accession>A0A7N0VDW5</accession>
<evidence type="ECO:0000256" key="2">
    <source>
        <dbReference type="PROSITE-ProRule" id="PRU00708"/>
    </source>
</evidence>
<dbReference type="Gene3D" id="1.25.40.10">
    <property type="entry name" value="Tetratricopeptide repeat domain"/>
    <property type="match status" value="1"/>
</dbReference>
<dbReference type="PANTHER" id="PTHR47926:SF347">
    <property type="entry name" value="PENTATRICOPEPTIDE REPEAT-CONTAINING PROTEIN"/>
    <property type="match status" value="1"/>
</dbReference>
<dbReference type="EnsemblPlants" id="Kaladp0532s0001.1.v1.1">
    <property type="protein sequence ID" value="Kaladp0532s0001.1.v1.1"/>
    <property type="gene ID" value="Kaladp0532s0001.v1.1"/>
</dbReference>
<evidence type="ECO:0008006" key="5">
    <source>
        <dbReference type="Google" id="ProtNLM"/>
    </source>
</evidence>
<dbReference type="PROSITE" id="PS51375">
    <property type="entry name" value="PPR"/>
    <property type="match status" value="1"/>
</dbReference>
<dbReference type="InterPro" id="IPR046960">
    <property type="entry name" value="PPR_At4g14850-like_plant"/>
</dbReference>
<dbReference type="GO" id="GO:0009451">
    <property type="term" value="P:RNA modification"/>
    <property type="evidence" value="ECO:0007669"/>
    <property type="project" value="InterPro"/>
</dbReference>
<evidence type="ECO:0000313" key="3">
    <source>
        <dbReference type="EnsemblPlants" id="Kaladp0532s0001.1.v1.1"/>
    </source>
</evidence>
<dbReference type="Gramene" id="Kaladp0532s0001.1.v1.1">
    <property type="protein sequence ID" value="Kaladp0532s0001.1.v1.1"/>
    <property type="gene ID" value="Kaladp0532s0001.v1.1"/>
</dbReference>
<dbReference type="FunFam" id="1.25.40.10:FF:000442">
    <property type="entry name" value="Pentatricopeptide repeat-containing protein At3g49710"/>
    <property type="match status" value="1"/>
</dbReference>
<evidence type="ECO:0000256" key="1">
    <source>
        <dbReference type="ARBA" id="ARBA00022737"/>
    </source>
</evidence>
<dbReference type="Pfam" id="PF01535">
    <property type="entry name" value="PPR"/>
    <property type="match status" value="2"/>
</dbReference>
<evidence type="ECO:0000313" key="4">
    <source>
        <dbReference type="Proteomes" id="UP000594263"/>
    </source>
</evidence>
<dbReference type="InterPro" id="IPR046848">
    <property type="entry name" value="E_motif"/>
</dbReference>
<feature type="repeat" description="PPR" evidence="2">
    <location>
        <begin position="86"/>
        <end position="120"/>
    </location>
</feature>
<dbReference type="InterPro" id="IPR011990">
    <property type="entry name" value="TPR-like_helical_dom_sf"/>
</dbReference>
<dbReference type="Proteomes" id="UP000594263">
    <property type="component" value="Unplaced"/>
</dbReference>
<dbReference type="NCBIfam" id="TIGR00756">
    <property type="entry name" value="PPR"/>
    <property type="match status" value="2"/>
</dbReference>
<dbReference type="GO" id="GO:0003723">
    <property type="term" value="F:RNA binding"/>
    <property type="evidence" value="ECO:0007669"/>
    <property type="project" value="InterPro"/>
</dbReference>
<dbReference type="Pfam" id="PF20431">
    <property type="entry name" value="E_motif"/>
    <property type="match status" value="1"/>
</dbReference>
<sequence length="239" mass="27257">MTSSLPSRLLGRVVSMSTVSTVDRMNFSRVFQDCSALNAGKQAHARMILSGFIPTLYVTNCLIHMYIRCSDLVRAAAVFDVMPERDTVSWNAMIFGYAASGDMLTADSFFEMMPRRDVVSWNSMMSGYMKNGSFWDSVMTFARMRNLDPQDSSAYILLSNIYADAGMWKEVTKIRRSMRYKKLKKEPGCSWIEVKNEVHAFLAADKAHRKAKEIYETLNILIQGMVPCLKKTTLLEMMR</sequence>
<dbReference type="OMA" id="ERENKAW"/>
<keyword evidence="4" id="KW-1185">Reference proteome</keyword>
<name>A0A7N0VDW5_KALFE</name>
<dbReference type="PANTHER" id="PTHR47926">
    <property type="entry name" value="PENTATRICOPEPTIDE REPEAT-CONTAINING PROTEIN"/>
    <property type="match status" value="1"/>
</dbReference>
<dbReference type="AlphaFoldDB" id="A0A7N0VDW5"/>
<protein>
    <recommendedName>
        <fullName evidence="5">Pentatricopeptide repeat-containing protein</fullName>
    </recommendedName>
</protein>
<organism evidence="3 4">
    <name type="scientific">Kalanchoe fedtschenkoi</name>
    <name type="common">Lavender scallops</name>
    <name type="synonym">South American air plant</name>
    <dbReference type="NCBI Taxonomy" id="63787"/>
    <lineage>
        <taxon>Eukaryota</taxon>
        <taxon>Viridiplantae</taxon>
        <taxon>Streptophyta</taxon>
        <taxon>Embryophyta</taxon>
        <taxon>Tracheophyta</taxon>
        <taxon>Spermatophyta</taxon>
        <taxon>Magnoliopsida</taxon>
        <taxon>eudicotyledons</taxon>
        <taxon>Gunneridae</taxon>
        <taxon>Pentapetalae</taxon>
        <taxon>Saxifragales</taxon>
        <taxon>Crassulaceae</taxon>
        <taxon>Kalanchoe</taxon>
    </lineage>
</organism>
<reference evidence="3" key="1">
    <citation type="submission" date="2021-01" db="UniProtKB">
        <authorList>
            <consortium name="EnsemblPlants"/>
        </authorList>
    </citation>
    <scope>IDENTIFICATION</scope>
</reference>
<keyword evidence="1" id="KW-0677">Repeat</keyword>
<proteinExistence type="predicted"/>
<dbReference type="InterPro" id="IPR002885">
    <property type="entry name" value="PPR_rpt"/>
</dbReference>